<organism evidence="1 2">
    <name type="scientific">Caerostris extrusa</name>
    <name type="common">Bark spider</name>
    <name type="synonym">Caerostris bankana</name>
    <dbReference type="NCBI Taxonomy" id="172846"/>
    <lineage>
        <taxon>Eukaryota</taxon>
        <taxon>Metazoa</taxon>
        <taxon>Ecdysozoa</taxon>
        <taxon>Arthropoda</taxon>
        <taxon>Chelicerata</taxon>
        <taxon>Arachnida</taxon>
        <taxon>Araneae</taxon>
        <taxon>Araneomorphae</taxon>
        <taxon>Entelegynae</taxon>
        <taxon>Araneoidea</taxon>
        <taxon>Araneidae</taxon>
        <taxon>Caerostris</taxon>
    </lineage>
</organism>
<dbReference type="Proteomes" id="UP001054945">
    <property type="component" value="Unassembled WGS sequence"/>
</dbReference>
<accession>A0AAV4NRC2</accession>
<protein>
    <submittedName>
        <fullName evidence="1">Uncharacterized protein</fullName>
    </submittedName>
</protein>
<evidence type="ECO:0000313" key="2">
    <source>
        <dbReference type="Proteomes" id="UP001054945"/>
    </source>
</evidence>
<reference evidence="1 2" key="1">
    <citation type="submission" date="2021-06" db="EMBL/GenBank/DDBJ databases">
        <title>Caerostris extrusa draft genome.</title>
        <authorList>
            <person name="Kono N."/>
            <person name="Arakawa K."/>
        </authorList>
    </citation>
    <scope>NUCLEOTIDE SEQUENCE [LARGE SCALE GENOMIC DNA]</scope>
</reference>
<comment type="caution">
    <text evidence="1">The sequence shown here is derived from an EMBL/GenBank/DDBJ whole genome shotgun (WGS) entry which is preliminary data.</text>
</comment>
<evidence type="ECO:0000313" key="1">
    <source>
        <dbReference type="EMBL" id="GIX86298.1"/>
    </source>
</evidence>
<gene>
    <name evidence="1" type="ORF">CEXT_792441</name>
</gene>
<proteinExistence type="predicted"/>
<keyword evidence="2" id="KW-1185">Reference proteome</keyword>
<name>A0AAV4NRC2_CAEEX</name>
<dbReference type="AlphaFoldDB" id="A0AAV4NRC2"/>
<sequence>MDIQVTVVEDIKNPTIDTIITLTIFHFEEQQESNNQLNPEHRFFDNKSLSIALSSMDIQVTIVEVIKNPTIDTIITLTIFPFLKNSKQAITN</sequence>
<dbReference type="EMBL" id="BPLR01021129">
    <property type="protein sequence ID" value="GIX86298.1"/>
    <property type="molecule type" value="Genomic_DNA"/>
</dbReference>